<proteinExistence type="predicted"/>
<organism evidence="1 2">
    <name type="scientific">Jeotgalicoccus saudimassiliensis</name>
    <dbReference type="NCBI Taxonomy" id="1461582"/>
    <lineage>
        <taxon>Bacteria</taxon>
        <taxon>Bacillati</taxon>
        <taxon>Bacillota</taxon>
        <taxon>Bacilli</taxon>
        <taxon>Bacillales</taxon>
        <taxon>Staphylococcaceae</taxon>
        <taxon>Jeotgalicoccus</taxon>
    </lineage>
</organism>
<protein>
    <submittedName>
        <fullName evidence="1">Uncharacterized protein</fullName>
    </submittedName>
</protein>
<dbReference type="OrthoDB" id="2388772at2"/>
<dbReference type="STRING" id="1461582.BN1048_02257"/>
<name>A0A078MCC4_9STAP</name>
<evidence type="ECO:0000313" key="2">
    <source>
        <dbReference type="Proteomes" id="UP000044136"/>
    </source>
</evidence>
<dbReference type="HOGENOM" id="CLU_1576399_0_0_9"/>
<evidence type="ECO:0000313" key="1">
    <source>
        <dbReference type="EMBL" id="CEA03925.1"/>
    </source>
</evidence>
<accession>A0A078MCC4</accession>
<keyword evidence="2" id="KW-1185">Reference proteome</keyword>
<dbReference type="RefSeq" id="WP_035811306.1">
    <property type="nucleotide sequence ID" value="NZ_CCSE01000001.1"/>
</dbReference>
<dbReference type="EMBL" id="CCSE01000001">
    <property type="protein sequence ID" value="CEA03925.1"/>
    <property type="molecule type" value="Genomic_DNA"/>
</dbReference>
<sequence>MQQLYAKVIDEEQHQGVTIVDSNNNVVGDVFATTISGCDEKNTYGFQHVNGTEILLGLQIRRFKDLNVAKYTVEYTGKRFTFKERKLHNFMNFRADGTVLETPYVFKDDKEVTLTMHRGDDLIGSMNDHKIFVDNISDIEAGMLILMYFMYKLYKREDYHVARILHRNW</sequence>
<reference evidence="1 2" key="1">
    <citation type="submission" date="2014-07" db="EMBL/GenBank/DDBJ databases">
        <authorList>
            <person name="Urmite Genomes Urmite Genomes"/>
        </authorList>
    </citation>
    <scope>NUCLEOTIDE SEQUENCE [LARGE SCALE GENOMIC DNA]</scope>
    <source>
        <strain evidence="1 2">13MG44_air</strain>
    </source>
</reference>
<dbReference type="eggNOG" id="ENOG50334JZ">
    <property type="taxonomic scope" value="Bacteria"/>
</dbReference>
<dbReference type="Proteomes" id="UP000044136">
    <property type="component" value="Unassembled WGS sequence"/>
</dbReference>
<gene>
    <name evidence="1" type="ORF">BN1048_02257</name>
</gene>
<dbReference type="AlphaFoldDB" id="A0A078MCC4"/>